<evidence type="ECO:0000256" key="2">
    <source>
        <dbReference type="ARBA" id="ARBA00009045"/>
    </source>
</evidence>
<evidence type="ECO:0000256" key="3">
    <source>
        <dbReference type="ARBA" id="ARBA00022692"/>
    </source>
</evidence>
<evidence type="ECO:0000259" key="8">
    <source>
        <dbReference type="Pfam" id="PF01694"/>
    </source>
</evidence>
<keyword evidence="4" id="KW-0378">Hydrolase</keyword>
<dbReference type="InterPro" id="IPR050925">
    <property type="entry name" value="Rhomboid_protease_S54"/>
</dbReference>
<dbReference type="InterPro" id="IPR022764">
    <property type="entry name" value="Peptidase_S54_rhomboid_dom"/>
</dbReference>
<evidence type="ECO:0000256" key="5">
    <source>
        <dbReference type="ARBA" id="ARBA00022989"/>
    </source>
</evidence>
<dbReference type="AlphaFoldDB" id="A0A7W5G917"/>
<proteinExistence type="inferred from homology"/>
<feature type="domain" description="Peptidase S54 rhomboid" evidence="8">
    <location>
        <begin position="64"/>
        <end position="200"/>
    </location>
</feature>
<sequence length="215" mass="24303">MIFLRYESFRSYLKLYPVTSTLIALNIVYFIVVALNGNPNAAYHAYRFGAFATDVSIDPFGLQEPWRYVTSMFMHSGIEHLLFNMFALLVFAPPLEHRLKHVQYLIFYLLCGIGGNAMSALVNVLEKDPEAHIGVGASGAIYGVYGAFLCISLFRKSQLDESSRKTVYTILIFGVIYSFLVPSIDLWAHVGGALAGFLLYNVFDRVKTRRNQRYS</sequence>
<keyword evidence="10" id="KW-1185">Reference proteome</keyword>
<feature type="transmembrane region" description="Helical" evidence="7">
    <location>
        <begin position="187"/>
        <end position="203"/>
    </location>
</feature>
<feature type="transmembrane region" description="Helical" evidence="7">
    <location>
        <begin position="131"/>
        <end position="154"/>
    </location>
</feature>
<dbReference type="Gene3D" id="1.20.1540.10">
    <property type="entry name" value="Rhomboid-like"/>
    <property type="match status" value="1"/>
</dbReference>
<reference evidence="9 10" key="1">
    <citation type="submission" date="2020-08" db="EMBL/GenBank/DDBJ databases">
        <title>Genomic Encyclopedia of Type Strains, Phase III (KMG-III): the genomes of soil and plant-associated and newly described type strains.</title>
        <authorList>
            <person name="Whitman W."/>
        </authorList>
    </citation>
    <scope>NUCLEOTIDE SEQUENCE [LARGE SCALE GENOMIC DNA]</scope>
    <source>
        <strain evidence="9 10">CECT 8234</strain>
    </source>
</reference>
<gene>
    <name evidence="9" type="ORF">FHS16_001239</name>
</gene>
<dbReference type="PANTHER" id="PTHR43731:SF14">
    <property type="entry name" value="PRESENILIN-ASSOCIATED RHOMBOID-LIKE PROTEIN, MITOCHONDRIAL"/>
    <property type="match status" value="1"/>
</dbReference>
<feature type="transmembrane region" description="Helical" evidence="7">
    <location>
        <begin position="72"/>
        <end position="92"/>
    </location>
</feature>
<organism evidence="9 10">
    <name type="scientific">Paenibacillus endophyticus</name>
    <dbReference type="NCBI Taxonomy" id="1294268"/>
    <lineage>
        <taxon>Bacteria</taxon>
        <taxon>Bacillati</taxon>
        <taxon>Bacillota</taxon>
        <taxon>Bacilli</taxon>
        <taxon>Bacillales</taxon>
        <taxon>Paenibacillaceae</taxon>
        <taxon>Paenibacillus</taxon>
    </lineage>
</organism>
<comment type="similarity">
    <text evidence="2">Belongs to the peptidase S54 family.</text>
</comment>
<dbReference type="PANTHER" id="PTHR43731">
    <property type="entry name" value="RHOMBOID PROTEASE"/>
    <property type="match status" value="1"/>
</dbReference>
<dbReference type="SUPFAM" id="SSF144091">
    <property type="entry name" value="Rhomboid-like"/>
    <property type="match status" value="1"/>
</dbReference>
<keyword evidence="9" id="KW-0645">Protease</keyword>
<dbReference type="Proteomes" id="UP000518605">
    <property type="component" value="Unassembled WGS sequence"/>
</dbReference>
<evidence type="ECO:0000256" key="4">
    <source>
        <dbReference type="ARBA" id="ARBA00022801"/>
    </source>
</evidence>
<keyword evidence="3 7" id="KW-0812">Transmembrane</keyword>
<comment type="subcellular location">
    <subcellularLocation>
        <location evidence="1">Membrane</location>
        <topology evidence="1">Multi-pass membrane protein</topology>
    </subcellularLocation>
</comment>
<evidence type="ECO:0000256" key="6">
    <source>
        <dbReference type="ARBA" id="ARBA00023136"/>
    </source>
</evidence>
<name>A0A7W5G917_9BACL</name>
<dbReference type="GO" id="GO:0006508">
    <property type="term" value="P:proteolysis"/>
    <property type="evidence" value="ECO:0007669"/>
    <property type="project" value="UniProtKB-KW"/>
</dbReference>
<evidence type="ECO:0000256" key="1">
    <source>
        <dbReference type="ARBA" id="ARBA00004141"/>
    </source>
</evidence>
<dbReference type="EMBL" id="JACHXW010000003">
    <property type="protein sequence ID" value="MBB3151196.1"/>
    <property type="molecule type" value="Genomic_DNA"/>
</dbReference>
<keyword evidence="6 7" id="KW-0472">Membrane</keyword>
<comment type="caution">
    <text evidence="9">The sequence shown here is derived from an EMBL/GenBank/DDBJ whole genome shotgun (WGS) entry which is preliminary data.</text>
</comment>
<evidence type="ECO:0000256" key="7">
    <source>
        <dbReference type="SAM" id="Phobius"/>
    </source>
</evidence>
<protein>
    <submittedName>
        <fullName evidence="9">Membrane associated rhomboid family serine protease</fullName>
    </submittedName>
</protein>
<dbReference type="Pfam" id="PF01694">
    <property type="entry name" value="Rhomboid"/>
    <property type="match status" value="1"/>
</dbReference>
<accession>A0A7W5G917</accession>
<evidence type="ECO:0000313" key="9">
    <source>
        <dbReference type="EMBL" id="MBB3151196.1"/>
    </source>
</evidence>
<feature type="transmembrane region" description="Helical" evidence="7">
    <location>
        <begin position="166"/>
        <end position="181"/>
    </location>
</feature>
<feature type="transmembrane region" description="Helical" evidence="7">
    <location>
        <begin position="12"/>
        <end position="35"/>
    </location>
</feature>
<dbReference type="GO" id="GO:0016020">
    <property type="term" value="C:membrane"/>
    <property type="evidence" value="ECO:0007669"/>
    <property type="project" value="UniProtKB-SubCell"/>
</dbReference>
<evidence type="ECO:0000313" key="10">
    <source>
        <dbReference type="Proteomes" id="UP000518605"/>
    </source>
</evidence>
<dbReference type="InterPro" id="IPR035952">
    <property type="entry name" value="Rhomboid-like_sf"/>
</dbReference>
<keyword evidence="5 7" id="KW-1133">Transmembrane helix</keyword>
<dbReference type="GO" id="GO:0004252">
    <property type="term" value="F:serine-type endopeptidase activity"/>
    <property type="evidence" value="ECO:0007669"/>
    <property type="project" value="InterPro"/>
</dbReference>
<dbReference type="RefSeq" id="WP_183559950.1">
    <property type="nucleotide sequence ID" value="NZ_CBCSLB010000002.1"/>
</dbReference>
<feature type="transmembrane region" description="Helical" evidence="7">
    <location>
        <begin position="104"/>
        <end position="125"/>
    </location>
</feature>